<dbReference type="CDD" id="cd00090">
    <property type="entry name" value="HTH_ARSR"/>
    <property type="match status" value="1"/>
</dbReference>
<accession>A0ABU6GMF0</accession>
<name>A0ABU6GMF0_9BACL</name>
<dbReference type="Pfam" id="PF01022">
    <property type="entry name" value="HTH_5"/>
    <property type="match status" value="1"/>
</dbReference>
<keyword evidence="4" id="KW-1185">Reference proteome</keyword>
<evidence type="ECO:0000313" key="4">
    <source>
        <dbReference type="Proteomes" id="UP001344632"/>
    </source>
</evidence>
<evidence type="ECO:0000259" key="2">
    <source>
        <dbReference type="SMART" id="SM00418"/>
    </source>
</evidence>
<dbReference type="PANTHER" id="PTHR38600">
    <property type="entry name" value="TRANSCRIPTIONAL REGULATORY PROTEIN"/>
    <property type="match status" value="1"/>
</dbReference>
<dbReference type="Gene3D" id="1.10.10.10">
    <property type="entry name" value="Winged helix-like DNA-binding domain superfamily/Winged helix DNA-binding domain"/>
    <property type="match status" value="1"/>
</dbReference>
<comment type="caution">
    <text evidence="3">The sequence shown here is derived from an EMBL/GenBank/DDBJ whole genome shotgun (WGS) entry which is preliminary data.</text>
</comment>
<dbReference type="SMART" id="SM00418">
    <property type="entry name" value="HTH_ARSR"/>
    <property type="match status" value="1"/>
</dbReference>
<dbReference type="InterPro" id="IPR011991">
    <property type="entry name" value="ArsR-like_HTH"/>
</dbReference>
<gene>
    <name evidence="3" type="ORF">P4H66_13850</name>
</gene>
<dbReference type="RefSeq" id="WP_326088999.1">
    <property type="nucleotide sequence ID" value="NZ_JARLKZ010000008.1"/>
</dbReference>
<dbReference type="PANTHER" id="PTHR38600:SF1">
    <property type="entry name" value="TRANSCRIPTIONAL REGULATORY PROTEIN"/>
    <property type="match status" value="1"/>
</dbReference>
<dbReference type="SUPFAM" id="SSF46785">
    <property type="entry name" value="Winged helix' DNA-binding domain"/>
    <property type="match status" value="1"/>
</dbReference>
<reference evidence="3 4" key="1">
    <citation type="submission" date="2023-03" db="EMBL/GenBank/DDBJ databases">
        <title>Bacillus Genome Sequencing.</title>
        <authorList>
            <person name="Dunlap C."/>
        </authorList>
    </citation>
    <scope>NUCLEOTIDE SEQUENCE [LARGE SCALE GENOMIC DNA]</scope>
    <source>
        <strain evidence="3 4">BD-525</strain>
    </source>
</reference>
<proteinExistence type="predicted"/>
<sequence length="304" mass="34334">MELDTSTHSLPVYEALASSVRLSILQLLSTRQMNVRELAKALSLSSAIMTMHVKKLEKARLITTKMAPGKGGVQKICTLSAKKIEIILPTSPGLHRKSHQTEVSVGHYTDFDLQPSCGIATVEHTIGEYNEPRYFWYPERVQAKMLWFNRGYIEYKVPNFLLDSQNPEELEITFELSTVLPFHPGNEPAGGVFSFNSIELGKWSGQKYQGTSRGIHTPAWWTDPVSQCGLLKTLRITRNGTYVDGKRISDVTLDILPIRDKQWTFRITVPEQNGSSSGITLFGRGFGNHQQDLLFHLYYTEQEA</sequence>
<evidence type="ECO:0000256" key="1">
    <source>
        <dbReference type="ARBA" id="ARBA00023125"/>
    </source>
</evidence>
<dbReference type="InterPro" id="IPR036390">
    <property type="entry name" value="WH_DNA-bd_sf"/>
</dbReference>
<protein>
    <submittedName>
        <fullName evidence="3">Helix-turn-helix domain-containing protein</fullName>
    </submittedName>
</protein>
<evidence type="ECO:0000313" key="3">
    <source>
        <dbReference type="EMBL" id="MEC0240934.1"/>
    </source>
</evidence>
<dbReference type="InterPro" id="IPR036388">
    <property type="entry name" value="WH-like_DNA-bd_sf"/>
</dbReference>
<dbReference type="EMBL" id="JARLKZ010000008">
    <property type="protein sequence ID" value="MEC0240934.1"/>
    <property type="molecule type" value="Genomic_DNA"/>
</dbReference>
<organism evidence="3 4">
    <name type="scientific">Paenibacillus dokdonensis</name>
    <dbReference type="NCBI Taxonomy" id="2567944"/>
    <lineage>
        <taxon>Bacteria</taxon>
        <taxon>Bacillati</taxon>
        <taxon>Bacillota</taxon>
        <taxon>Bacilli</taxon>
        <taxon>Bacillales</taxon>
        <taxon>Paenibacillaceae</taxon>
        <taxon>Paenibacillus</taxon>
    </lineage>
</organism>
<dbReference type="Proteomes" id="UP001344632">
    <property type="component" value="Unassembled WGS sequence"/>
</dbReference>
<dbReference type="InterPro" id="IPR001845">
    <property type="entry name" value="HTH_ArsR_DNA-bd_dom"/>
</dbReference>
<feature type="domain" description="HTH arsR-type" evidence="2">
    <location>
        <begin position="11"/>
        <end position="89"/>
    </location>
</feature>
<keyword evidence="1" id="KW-0238">DNA-binding</keyword>